<feature type="transmembrane region" description="Helical" evidence="1">
    <location>
        <begin position="687"/>
        <end position="707"/>
    </location>
</feature>
<feature type="transmembrane region" description="Helical" evidence="1">
    <location>
        <begin position="1034"/>
        <end position="1051"/>
    </location>
</feature>
<feature type="transmembrane region" description="Helical" evidence="1">
    <location>
        <begin position="558"/>
        <end position="577"/>
    </location>
</feature>
<reference evidence="2" key="1">
    <citation type="submission" date="2014-11" db="EMBL/GenBank/DDBJ databases">
        <authorList>
            <person name="Zhu J."/>
            <person name="Qi W."/>
            <person name="Song R."/>
        </authorList>
    </citation>
    <scope>NUCLEOTIDE SEQUENCE</scope>
</reference>
<organism evidence="2">
    <name type="scientific">uncultured Poseidoniia archaeon</name>
    <dbReference type="NCBI Taxonomy" id="1697135"/>
    <lineage>
        <taxon>Archaea</taxon>
        <taxon>Methanobacteriati</taxon>
        <taxon>Thermoplasmatota</taxon>
        <taxon>Candidatus Poseidoniia</taxon>
        <taxon>environmental samples</taxon>
    </lineage>
</organism>
<feature type="transmembrane region" description="Helical" evidence="1">
    <location>
        <begin position="500"/>
        <end position="519"/>
    </location>
</feature>
<feature type="transmembrane region" description="Helical" evidence="1">
    <location>
        <begin position="982"/>
        <end position="1001"/>
    </location>
</feature>
<protein>
    <submittedName>
        <fullName evidence="2">Uncharacterized protein</fullName>
    </submittedName>
</protein>
<feature type="transmembrane region" description="Helical" evidence="1">
    <location>
        <begin position="123"/>
        <end position="142"/>
    </location>
</feature>
<feature type="transmembrane region" description="Helical" evidence="1">
    <location>
        <begin position="942"/>
        <end position="961"/>
    </location>
</feature>
<keyword evidence="1" id="KW-1133">Transmembrane helix</keyword>
<accession>A0A1B1T8Q2</accession>
<name>A0A1B1T8Q2_9ARCH</name>
<feature type="transmembrane region" description="Helical" evidence="1">
    <location>
        <begin position="616"/>
        <end position="635"/>
    </location>
</feature>
<feature type="transmembrane region" description="Helical" evidence="1">
    <location>
        <begin position="188"/>
        <end position="206"/>
    </location>
</feature>
<feature type="transmembrane region" description="Helical" evidence="1">
    <location>
        <begin position="839"/>
        <end position="859"/>
    </location>
</feature>
<feature type="transmembrane region" description="Helical" evidence="1">
    <location>
        <begin position="325"/>
        <end position="353"/>
    </location>
</feature>
<proteinExistence type="predicted"/>
<feature type="transmembrane region" description="Helical" evidence="1">
    <location>
        <begin position="48"/>
        <end position="71"/>
    </location>
</feature>
<feature type="transmembrane region" description="Helical" evidence="1">
    <location>
        <begin position="162"/>
        <end position="182"/>
    </location>
</feature>
<feature type="transmembrane region" description="Helical" evidence="1">
    <location>
        <begin position="399"/>
        <end position="419"/>
    </location>
</feature>
<feature type="transmembrane region" description="Helical" evidence="1">
    <location>
        <begin position="918"/>
        <end position="936"/>
    </location>
</feature>
<feature type="transmembrane region" description="Helical" evidence="1">
    <location>
        <begin position="368"/>
        <end position="387"/>
    </location>
</feature>
<feature type="transmembrane region" description="Helical" evidence="1">
    <location>
        <begin position="21"/>
        <end position="42"/>
    </location>
</feature>
<feature type="transmembrane region" description="Helical" evidence="1">
    <location>
        <begin position="301"/>
        <end position="318"/>
    </location>
</feature>
<feature type="transmembrane region" description="Helical" evidence="1">
    <location>
        <begin position="213"/>
        <end position="230"/>
    </location>
</feature>
<feature type="transmembrane region" description="Helical" evidence="1">
    <location>
        <begin position="589"/>
        <end position="610"/>
    </location>
</feature>
<evidence type="ECO:0000313" key="2">
    <source>
        <dbReference type="EMBL" id="ANV78656.1"/>
    </source>
</evidence>
<dbReference type="AlphaFoldDB" id="A0A1B1T8Q2"/>
<feature type="transmembrane region" description="Helical" evidence="1">
    <location>
        <begin position="263"/>
        <end position="281"/>
    </location>
</feature>
<keyword evidence="1" id="KW-0812">Transmembrane</keyword>
<evidence type="ECO:0000256" key="1">
    <source>
        <dbReference type="SAM" id="Phobius"/>
    </source>
</evidence>
<feature type="transmembrane region" description="Helical" evidence="1">
    <location>
        <begin position="740"/>
        <end position="756"/>
    </location>
</feature>
<feature type="transmembrane region" description="Helical" evidence="1">
    <location>
        <begin position="236"/>
        <end position="251"/>
    </location>
</feature>
<feature type="transmembrane region" description="Helical" evidence="1">
    <location>
        <begin position="531"/>
        <end position="552"/>
    </location>
</feature>
<feature type="transmembrane region" description="Helical" evidence="1">
    <location>
        <begin position="431"/>
        <end position="457"/>
    </location>
</feature>
<feature type="transmembrane region" description="Helical" evidence="1">
    <location>
        <begin position="807"/>
        <end position="827"/>
    </location>
</feature>
<reference evidence="2" key="2">
    <citation type="journal article" date="2015" name="ISME J.">
        <title>A new class of marine Euryarchaeota group II from the Mediterranean deep chlorophyll maximum.</title>
        <authorList>
            <person name="Martin-Cuadrado A.B."/>
            <person name="Garcia-Heredia I."/>
            <person name="Molto A.G."/>
            <person name="Lopez-Ubeda R."/>
            <person name="Kimes N."/>
            <person name="Lopez-Garcia P."/>
            <person name="Moreira D."/>
            <person name="Rodriguez-Valera F."/>
        </authorList>
    </citation>
    <scope>NUCLEOTIDE SEQUENCE</scope>
</reference>
<feature type="transmembrane region" description="Helical" evidence="1">
    <location>
        <begin position="655"/>
        <end position="681"/>
    </location>
</feature>
<sequence length="1218" mass="137255">MNEYSDKTTLNRNNDTSLYGFYASLAAGGFLLAYAIYYVTIVNVSSDYAYLTLGIMTGIIALACTIFHEWLRKSNGPFREENAMEEYSSATAVLMGSLSVIWLSRFLVYYLGKVIDVIEIQDGEIWIPVWLSLLQTISLILVMELSIKMINRHSLGTLPRTIVILAPISLAFSAITIWLDYSGNELDIFLTISFISLMGSSIIASLRLKRSVLYLLSSGLAVLLPLLLGMNNPEHLGLLVPFVIIIGITATDRSLSRQMIERGSGVVVCAILLAQMISAGNETTYVFAEIFESPAPFGLTFWLWVSLLVGWFTPTYMLRTPAMPVALALSLTLLSSEAALIGWLVAIIAFVYLETRQQARDWVVKSTFAAMIFAWWFSSIIGVNTGLNLISIGDFTLDYTTGSTFLLFPILLALSYWGYSRGRFEKYWYSAVILSASLNLILIAESNLLFPIALLIISGLQFYDFKVNDRDEKTLIDRNLYTIFLLLPAFLLTIQIPETIVINEINILPILVLIIFYTLSHLYRKSKENLVLTSEFFFVMLLLPIFIISNISIYNDNIQKTISLILFVVVVSVILLINESGGVRRSTPVERLVGIIYLLPLAVISSAVLLEVDASRIYLILHDLLILSAPLVVNFRLKKLYDLSEEARTIGTITLLILLFIGLTDISGGFLALPLFSIAVFRATKHVSTPILLTLPVIAIIYATIFGNNNSDNSILWSMLESLPYLGDFSELLIFETPRWVSLLLLSIPLMVLYNIPEENKRPEGSRYGPEQLFGPIIAILLGLSFLLPDEKLAPVFIVSILTYGSWRYGLINWFWINPFATYWAIINLAQLIHISDNYFTGHVSFIAGLISITQFYLLKNKFLYKNISESISNRNFNLEIWSRVVGYSFLLISGDFSDLVPFITSIIIMYDTCKYSLYRAFYASILLQLYTFSTLFEFISFGYISLWPITVGLFLIYCSWKKYDFFKNWNEEKTSDYNHEYEFGLIGSILVVFFIIPFEYEINSEYVIEMTLVILSTHNMILGFKRDQGWRRLFGLIGLPLGLISLGIQFGDLVLVLFLFLAALTLIGQAVLYSSKGGLGIGSTIEGAEPILSTIGLPNEIQNNEFNETIQPTDPADEIQNNESNETIQPADSADEISNVKISEKEVIADIKIPSGIISHPVFDAKESSFKVVLEQELIDNLNKIMMDSNKSYEPTNWIPFLRVHPDGNLYLEWGKK</sequence>
<dbReference type="EMBL" id="KP211790">
    <property type="protein sequence ID" value="ANV78656.1"/>
    <property type="molecule type" value="Genomic_DNA"/>
</dbReference>
<keyword evidence="1" id="KW-0472">Membrane</keyword>
<feature type="transmembrane region" description="Helical" evidence="1">
    <location>
        <begin position="768"/>
        <end position="787"/>
    </location>
</feature>
<feature type="transmembrane region" description="Helical" evidence="1">
    <location>
        <begin position="92"/>
        <end position="111"/>
    </location>
</feature>
<feature type="transmembrane region" description="Helical" evidence="1">
    <location>
        <begin position="1057"/>
        <end position="1074"/>
    </location>
</feature>
<feature type="transmembrane region" description="Helical" evidence="1">
    <location>
        <begin position="478"/>
        <end position="494"/>
    </location>
</feature>